<keyword evidence="5" id="KW-0378">Hydrolase</keyword>
<keyword evidence="1" id="KW-0547">Nucleotide-binding</keyword>
<dbReference type="SUPFAM" id="SSF52540">
    <property type="entry name" value="P-loop containing nucleoside triphosphate hydrolases"/>
    <property type="match status" value="1"/>
</dbReference>
<reference evidence="5 6" key="1">
    <citation type="submission" date="2020-08" db="EMBL/GenBank/DDBJ databases">
        <title>Bridging the membrane lipid divide: bacteria of the FCB group superphylum have the potential to synthesize archaeal ether lipids.</title>
        <authorList>
            <person name="Villanueva L."/>
            <person name="Von Meijenfeldt F.A.B."/>
            <person name="Westbye A.B."/>
            <person name="Yadav S."/>
            <person name="Hopmans E.C."/>
            <person name="Dutilh B.E."/>
            <person name="Sinninghe Damste J.S."/>
        </authorList>
    </citation>
    <scope>NUCLEOTIDE SEQUENCE [LARGE SCALE GENOMIC DNA]</scope>
    <source>
        <strain evidence="5">NIOZ-UU47</strain>
    </source>
</reference>
<proteinExistence type="predicted"/>
<evidence type="ECO:0000256" key="1">
    <source>
        <dbReference type="ARBA" id="ARBA00022741"/>
    </source>
</evidence>
<dbReference type="Pfam" id="PF09369">
    <property type="entry name" value="MZB"/>
    <property type="match status" value="1"/>
</dbReference>
<dbReference type="Gene3D" id="3.40.50.300">
    <property type="entry name" value="P-loop containing nucleotide triphosphate hydrolases"/>
    <property type="match status" value="2"/>
</dbReference>
<protein>
    <submittedName>
        <fullName evidence="5">DEAD/DEAH box helicase</fullName>
    </submittedName>
</protein>
<evidence type="ECO:0000313" key="5">
    <source>
        <dbReference type="EMBL" id="MBC8316679.1"/>
    </source>
</evidence>
<keyword evidence="5" id="KW-0347">Helicase</keyword>
<dbReference type="SMART" id="SM00487">
    <property type="entry name" value="DEXDc"/>
    <property type="match status" value="1"/>
</dbReference>
<dbReference type="GO" id="GO:0003676">
    <property type="term" value="F:nucleic acid binding"/>
    <property type="evidence" value="ECO:0007669"/>
    <property type="project" value="InterPro"/>
</dbReference>
<evidence type="ECO:0000313" key="6">
    <source>
        <dbReference type="Proteomes" id="UP000614424"/>
    </source>
</evidence>
<sequence length="978" mass="109060">MAKLRLSTQAGDVEEYLASLKASPRFGPQVVHHESIAAVSPAFGEPAKEFAPELDGILSSLEKGRIYSHQAAAIDLIREGRDVIVATPTASGKSLIYNLPVFENVLADRSTSALYLFPLKALSQDQLRTIKDLADTLPSDRQPRAAICDGDTSAYQRKKIREAPPNILITNPDMLHLSMLGYHERWSQFWRRLQYVVIDEVHTYRGVFGSHVAWVIRRLQRICSLYGASPQFLLFSATVGNPDSLARELVGRPVDVVSKSGAPKAASHFVFFDPWDSAAHAASLMLEAALKRGLRTIVYTQSRKMTELVAVWTKAKLGDLKNKLTAYRAGFLPEERREIESKLSSGELYGVVSTSALELGIDIGSLDICILVGYPGSIMSTWQRSGRVGRRQRDSLVVLVGQEDALDQHFMRNPKDFFERNVESAVLNPANETIMKRHMLCAAAESPLVQSELFLNDEKVLQVVNEMTESADLFLTADGSMWCTGRKYPHREVNLRGTGKSFAIRTMHENELLGEIDGGRCLKECHPGAIYLHRGKTWKVEDLDLNGYEVRVVRKDVPYFTRVMSNKETEILQVYSSFSVRNMKAFFGYLRVTDQVTGFQKKLVRGQKTISTESLDLPPQVFETEGLWFEIPGEVQAQMEKKQLHFMGGIHAVEHAVIGVFPLQVLCDRNDVGGICYPLHPQLEKAVIFIYDGYPGGVGLAKEAYLHIEKLLVAGQEAVSRCSCEVGCPSCVHSPKCGSGNRPIDKAAALAVFSGLLEMNPGRSAGPIVSPLFSQVKKKQEEVSSRDSSYPGRYGVFDVETQRSAAEVGGWHRAERMGVSVAVLYDAGPDRYFIYRESEIGDLINHLKKLDLVVGFNNKRFDNRVLSAYTSLDLNSLPTLDLLDEVKNRLGYRLSLDSLAEHTLGVKKSGHGLLALKWYKEGCIDKIIEYCQKDVEITRDLFLYGMENRCLLFQNKAGQVIRCPVKFSKGTQTSSETQ</sequence>
<comment type="caution">
    <text evidence="5">The sequence shown here is derived from an EMBL/GenBank/DDBJ whole genome shotgun (WGS) entry which is preliminary data.</text>
</comment>
<dbReference type="EMBL" id="JACNJZ010000046">
    <property type="protein sequence ID" value="MBC8316679.1"/>
    <property type="molecule type" value="Genomic_DNA"/>
</dbReference>
<keyword evidence="2" id="KW-0067">ATP-binding</keyword>
<dbReference type="InterPro" id="IPR027417">
    <property type="entry name" value="P-loop_NTPase"/>
</dbReference>
<accession>A0A8J6NBJ6</accession>
<dbReference type="PROSITE" id="PS51192">
    <property type="entry name" value="HELICASE_ATP_BIND_1"/>
    <property type="match status" value="1"/>
</dbReference>
<dbReference type="Pfam" id="PF00270">
    <property type="entry name" value="DEAD"/>
    <property type="match status" value="1"/>
</dbReference>
<dbReference type="InterPro" id="IPR012337">
    <property type="entry name" value="RNaseH-like_sf"/>
</dbReference>
<dbReference type="AlphaFoldDB" id="A0A8J6NBJ6"/>
<dbReference type="InterPro" id="IPR014001">
    <property type="entry name" value="Helicase_ATP-bd"/>
</dbReference>
<dbReference type="CDD" id="cd18797">
    <property type="entry name" value="SF2_C_Hrq"/>
    <property type="match status" value="1"/>
</dbReference>
<dbReference type="SMART" id="SM00490">
    <property type="entry name" value="HELICc"/>
    <property type="match status" value="1"/>
</dbReference>
<dbReference type="GO" id="GO:0006289">
    <property type="term" value="P:nucleotide-excision repair"/>
    <property type="evidence" value="ECO:0007669"/>
    <property type="project" value="TreeGrafter"/>
</dbReference>
<dbReference type="InterPro" id="IPR001650">
    <property type="entry name" value="Helicase_C-like"/>
</dbReference>
<dbReference type="PANTHER" id="PTHR47957:SF3">
    <property type="entry name" value="ATP-DEPENDENT HELICASE HRQ1"/>
    <property type="match status" value="1"/>
</dbReference>
<feature type="domain" description="Helicase ATP-binding" evidence="3">
    <location>
        <begin position="74"/>
        <end position="257"/>
    </location>
</feature>
<evidence type="ECO:0000259" key="4">
    <source>
        <dbReference type="PROSITE" id="PS51194"/>
    </source>
</evidence>
<organism evidence="5 6">
    <name type="scientific">Candidatus Desulfobia pelagia</name>
    <dbReference type="NCBI Taxonomy" id="2841692"/>
    <lineage>
        <taxon>Bacteria</taxon>
        <taxon>Pseudomonadati</taxon>
        <taxon>Thermodesulfobacteriota</taxon>
        <taxon>Desulfobulbia</taxon>
        <taxon>Desulfobulbales</taxon>
        <taxon>Desulfobulbaceae</taxon>
        <taxon>Candidatus Desulfobia</taxon>
    </lineage>
</organism>
<dbReference type="InterPro" id="IPR036397">
    <property type="entry name" value="RNaseH_sf"/>
</dbReference>
<dbReference type="InterPro" id="IPR011545">
    <property type="entry name" value="DEAD/DEAH_box_helicase_dom"/>
</dbReference>
<evidence type="ECO:0000259" key="3">
    <source>
        <dbReference type="PROSITE" id="PS51192"/>
    </source>
</evidence>
<dbReference type="InterPro" id="IPR055227">
    <property type="entry name" value="HRQ1_WHD"/>
</dbReference>
<dbReference type="GO" id="GO:0043138">
    <property type="term" value="F:3'-5' DNA helicase activity"/>
    <property type="evidence" value="ECO:0007669"/>
    <property type="project" value="TreeGrafter"/>
</dbReference>
<dbReference type="PROSITE" id="PS51194">
    <property type="entry name" value="HELICASE_CTER"/>
    <property type="match status" value="1"/>
</dbReference>
<dbReference type="CDD" id="cd17923">
    <property type="entry name" value="DEXHc_Hrq1-like"/>
    <property type="match status" value="1"/>
</dbReference>
<feature type="domain" description="Helicase C-terminal" evidence="4">
    <location>
        <begin position="285"/>
        <end position="433"/>
    </location>
</feature>
<evidence type="ECO:0000256" key="2">
    <source>
        <dbReference type="ARBA" id="ARBA00022840"/>
    </source>
</evidence>
<dbReference type="InterPro" id="IPR018973">
    <property type="entry name" value="MZB"/>
</dbReference>
<name>A0A8J6NBJ6_9BACT</name>
<dbReference type="Gene3D" id="3.30.420.10">
    <property type="entry name" value="Ribonuclease H-like superfamily/Ribonuclease H"/>
    <property type="match status" value="1"/>
</dbReference>
<dbReference type="Pfam" id="PF00271">
    <property type="entry name" value="Helicase_C"/>
    <property type="match status" value="1"/>
</dbReference>
<dbReference type="GO" id="GO:0005524">
    <property type="term" value="F:ATP binding"/>
    <property type="evidence" value="ECO:0007669"/>
    <property type="project" value="UniProtKB-KW"/>
</dbReference>
<dbReference type="Proteomes" id="UP000614424">
    <property type="component" value="Unassembled WGS sequence"/>
</dbReference>
<dbReference type="Pfam" id="PF22982">
    <property type="entry name" value="WHD_HRQ1"/>
    <property type="match status" value="1"/>
</dbReference>
<dbReference type="PANTHER" id="PTHR47957">
    <property type="entry name" value="ATP-DEPENDENT HELICASE HRQ1"/>
    <property type="match status" value="1"/>
</dbReference>
<gene>
    <name evidence="5" type="ORF">H8E41_02155</name>
</gene>
<dbReference type="GO" id="GO:0036297">
    <property type="term" value="P:interstrand cross-link repair"/>
    <property type="evidence" value="ECO:0007669"/>
    <property type="project" value="TreeGrafter"/>
</dbReference>
<dbReference type="SUPFAM" id="SSF53098">
    <property type="entry name" value="Ribonuclease H-like"/>
    <property type="match status" value="1"/>
</dbReference>